<name>A0A7C8MVM8_9PLEO</name>
<sequence length="283" mass="31449">MTPNGLAKHVELGQVIATGNSLVNHDKVTTPMVTCKGYRTVLTFGICICICMIVLVLGSSIPIPAARPPPRRLPAALFNPSFRSFQPHRLATPRICQIRYIWTLTRAPYTARHSSAVTSSLLANIEYDSIPAFADWTHAGLTQRVTTRESTISMKKLESLRVITAHRLSPGVYSMAFSEGIEILKWLYGLHCWHQEKTGSTFSVRLPICLTVPALHARLLLSVVPLINRKQQNRRPAPSQHPPSRYQSLHRRVHQLGIAMCSTAAPKCFPVFALASSLVPPYQ</sequence>
<proteinExistence type="predicted"/>
<keyword evidence="1" id="KW-0812">Transmembrane</keyword>
<evidence type="ECO:0000313" key="2">
    <source>
        <dbReference type="EMBL" id="KAF2876145.1"/>
    </source>
</evidence>
<gene>
    <name evidence="2" type="ORF">BDV95DRAFT_217875</name>
</gene>
<dbReference type="Proteomes" id="UP000481861">
    <property type="component" value="Unassembled WGS sequence"/>
</dbReference>
<keyword evidence="1" id="KW-0472">Membrane</keyword>
<keyword evidence="1" id="KW-1133">Transmembrane helix</keyword>
<evidence type="ECO:0000256" key="1">
    <source>
        <dbReference type="SAM" id="Phobius"/>
    </source>
</evidence>
<comment type="caution">
    <text evidence="2">The sequence shown here is derived from an EMBL/GenBank/DDBJ whole genome shotgun (WGS) entry which is preliminary data.</text>
</comment>
<dbReference type="AlphaFoldDB" id="A0A7C8MVM8"/>
<keyword evidence="3" id="KW-1185">Reference proteome</keyword>
<evidence type="ECO:0000313" key="3">
    <source>
        <dbReference type="Proteomes" id="UP000481861"/>
    </source>
</evidence>
<feature type="transmembrane region" description="Helical" evidence="1">
    <location>
        <begin position="41"/>
        <end position="63"/>
    </location>
</feature>
<accession>A0A7C8MVM8</accession>
<organism evidence="2 3">
    <name type="scientific">Massariosphaeria phaeospora</name>
    <dbReference type="NCBI Taxonomy" id="100035"/>
    <lineage>
        <taxon>Eukaryota</taxon>
        <taxon>Fungi</taxon>
        <taxon>Dikarya</taxon>
        <taxon>Ascomycota</taxon>
        <taxon>Pezizomycotina</taxon>
        <taxon>Dothideomycetes</taxon>
        <taxon>Pleosporomycetidae</taxon>
        <taxon>Pleosporales</taxon>
        <taxon>Pleosporales incertae sedis</taxon>
        <taxon>Massariosphaeria</taxon>
    </lineage>
</organism>
<dbReference type="EMBL" id="JAADJZ010000003">
    <property type="protein sequence ID" value="KAF2876145.1"/>
    <property type="molecule type" value="Genomic_DNA"/>
</dbReference>
<reference evidence="2 3" key="1">
    <citation type="submission" date="2020-01" db="EMBL/GenBank/DDBJ databases">
        <authorList>
            <consortium name="DOE Joint Genome Institute"/>
            <person name="Haridas S."/>
            <person name="Albert R."/>
            <person name="Binder M."/>
            <person name="Bloem J."/>
            <person name="Labutti K."/>
            <person name="Salamov A."/>
            <person name="Andreopoulos B."/>
            <person name="Baker S.E."/>
            <person name="Barry K."/>
            <person name="Bills G."/>
            <person name="Bluhm B.H."/>
            <person name="Cannon C."/>
            <person name="Castanera R."/>
            <person name="Culley D.E."/>
            <person name="Daum C."/>
            <person name="Ezra D."/>
            <person name="Gonzalez J.B."/>
            <person name="Henrissat B."/>
            <person name="Kuo A."/>
            <person name="Liang C."/>
            <person name="Lipzen A."/>
            <person name="Lutzoni F."/>
            <person name="Magnuson J."/>
            <person name="Mondo S."/>
            <person name="Nolan M."/>
            <person name="Ohm R."/>
            <person name="Pangilinan J."/>
            <person name="Park H.-J.H."/>
            <person name="Ramirez L."/>
            <person name="Alfaro M."/>
            <person name="Sun H."/>
            <person name="Tritt A."/>
            <person name="Yoshinaga Y."/>
            <person name="Zwiers L.-H.L."/>
            <person name="Turgeon B.G."/>
            <person name="Goodwin S.B."/>
            <person name="Spatafora J.W."/>
            <person name="Crous P.W."/>
            <person name="Grigoriev I.V."/>
        </authorList>
    </citation>
    <scope>NUCLEOTIDE SEQUENCE [LARGE SCALE GENOMIC DNA]</scope>
    <source>
        <strain evidence="2 3">CBS 611.86</strain>
    </source>
</reference>
<protein>
    <submittedName>
        <fullName evidence="2">Uncharacterized protein</fullName>
    </submittedName>
</protein>